<sequence>MTMRLHHVAAAALLALCANPASAADIDTAPIASSGWSGLFVGLHAGHSWGIGPDSDIINGMETDGFSGGALAGYNFQFDRIVFGVEADISEGDMEQEPQNFVGGLQSAEINYTASLRGRLGYDMGNWMPFVTAGLAIADVEFTDDLFGFVNSDRQMFTGYVLGGGAEFKLDSLLPTGTDGKLLGRVEYLYADYGDEVFNVSVNPAPADLETHTVRAALIWRFN</sequence>
<feature type="chain" id="PRO_5020336022" evidence="2">
    <location>
        <begin position="24"/>
        <end position="223"/>
    </location>
</feature>
<organism evidence="3 4">
    <name type="scientific">Pseudohoeflea suaedae</name>
    <dbReference type="NCBI Taxonomy" id="877384"/>
    <lineage>
        <taxon>Bacteria</taxon>
        <taxon>Pseudomonadati</taxon>
        <taxon>Pseudomonadota</taxon>
        <taxon>Alphaproteobacteria</taxon>
        <taxon>Hyphomicrobiales</taxon>
        <taxon>Rhizobiaceae</taxon>
        <taxon>Pseudohoeflea</taxon>
    </lineage>
</organism>
<dbReference type="PANTHER" id="PTHR34001:SF3">
    <property type="entry name" value="BLL7405 PROTEIN"/>
    <property type="match status" value="1"/>
</dbReference>
<dbReference type="OrthoDB" id="9815357at2"/>
<feature type="signal peptide" evidence="2">
    <location>
        <begin position="1"/>
        <end position="23"/>
    </location>
</feature>
<keyword evidence="2" id="KW-0732">Signal</keyword>
<dbReference type="RefSeq" id="WP_133285669.1">
    <property type="nucleotide sequence ID" value="NZ_SMSI01000004.1"/>
</dbReference>
<dbReference type="SUPFAM" id="SSF56925">
    <property type="entry name" value="OMPA-like"/>
    <property type="match status" value="1"/>
</dbReference>
<accession>A0A4R5PHL9</accession>
<keyword evidence="4" id="KW-1185">Reference proteome</keyword>
<dbReference type="Proteomes" id="UP000295131">
    <property type="component" value="Unassembled WGS sequence"/>
</dbReference>
<comment type="caution">
    <text evidence="3">The sequence shown here is derived from an EMBL/GenBank/DDBJ whole genome shotgun (WGS) entry which is preliminary data.</text>
</comment>
<evidence type="ECO:0000313" key="3">
    <source>
        <dbReference type="EMBL" id="TDH34323.1"/>
    </source>
</evidence>
<gene>
    <name evidence="3" type="ORF">E2A64_16780</name>
</gene>
<dbReference type="EMBL" id="SMSI01000004">
    <property type="protein sequence ID" value="TDH34323.1"/>
    <property type="molecule type" value="Genomic_DNA"/>
</dbReference>
<name>A0A4R5PHL9_9HYPH</name>
<evidence type="ECO:0000256" key="1">
    <source>
        <dbReference type="ARBA" id="ARBA00038306"/>
    </source>
</evidence>
<dbReference type="InterPro" id="IPR051692">
    <property type="entry name" value="OMP-like"/>
</dbReference>
<dbReference type="PANTHER" id="PTHR34001">
    <property type="entry name" value="BLL7405 PROTEIN"/>
    <property type="match status" value="1"/>
</dbReference>
<protein>
    <submittedName>
        <fullName evidence="3">Porin family protein</fullName>
    </submittedName>
</protein>
<evidence type="ECO:0000256" key="2">
    <source>
        <dbReference type="SAM" id="SignalP"/>
    </source>
</evidence>
<proteinExistence type="inferred from homology"/>
<reference evidence="3 4" key="1">
    <citation type="journal article" date="2013" name="Int. J. Syst. Evol. Microbiol.">
        <title>Hoeflea suaedae sp. nov., an endophytic bacterium isolated from the root of the halophyte Suaeda maritima.</title>
        <authorList>
            <person name="Chung E.J."/>
            <person name="Park J.A."/>
            <person name="Pramanik P."/>
            <person name="Bibi F."/>
            <person name="Jeon C.O."/>
            <person name="Chung Y.R."/>
        </authorList>
    </citation>
    <scope>NUCLEOTIDE SEQUENCE [LARGE SCALE GENOMIC DNA]</scope>
    <source>
        <strain evidence="3 4">YC6898</strain>
    </source>
</reference>
<dbReference type="Gene3D" id="2.40.160.20">
    <property type="match status" value="1"/>
</dbReference>
<dbReference type="InterPro" id="IPR011250">
    <property type="entry name" value="OMP/PagP_B-barrel"/>
</dbReference>
<comment type="similarity">
    <text evidence="1">Belongs to the Omp25/RopB family.</text>
</comment>
<dbReference type="AlphaFoldDB" id="A0A4R5PHL9"/>
<evidence type="ECO:0000313" key="4">
    <source>
        <dbReference type="Proteomes" id="UP000295131"/>
    </source>
</evidence>